<dbReference type="KEGG" id="hru:Halru_1409"/>
<sequence>MSRTMKFALALVAIVVVWKLYSSVTPDTVEYEPDPQAETA</sequence>
<evidence type="ECO:0000313" key="2">
    <source>
        <dbReference type="Proteomes" id="UP000010846"/>
    </source>
</evidence>
<organism evidence="1 2">
    <name type="scientific">Halovivax ruber (strain DSM 18193 / JCM 13892 / XH-70)</name>
    <dbReference type="NCBI Taxonomy" id="797302"/>
    <lineage>
        <taxon>Archaea</taxon>
        <taxon>Methanobacteriati</taxon>
        <taxon>Methanobacteriota</taxon>
        <taxon>Stenosarchaea group</taxon>
        <taxon>Halobacteria</taxon>
        <taxon>Halobacteriales</taxon>
        <taxon>Natrialbaceae</taxon>
        <taxon>Halovivax</taxon>
    </lineage>
</organism>
<keyword evidence="2" id="KW-1185">Reference proteome</keyword>
<accession>L0ICR5</accession>
<dbReference type="Proteomes" id="UP000010846">
    <property type="component" value="Chromosome"/>
</dbReference>
<name>L0ICR5_HALRX</name>
<reference evidence="1" key="1">
    <citation type="submission" date="2011-09" db="EMBL/GenBank/DDBJ databases">
        <title>Complete sequence of Halovivax ruber XH-70.</title>
        <authorList>
            <consortium name="US DOE Joint Genome Institute"/>
            <person name="Lucas S."/>
            <person name="Han J."/>
            <person name="Lapidus A."/>
            <person name="Cheng J.-F."/>
            <person name="Goodwin L."/>
            <person name="Pitluck S."/>
            <person name="Peters L."/>
            <person name="Mikhailova N."/>
            <person name="Davenport K."/>
            <person name="Detter J.C."/>
            <person name="Han C."/>
            <person name="Tapia R."/>
            <person name="Land M."/>
            <person name="Hauser L."/>
            <person name="Kyrpides N."/>
            <person name="Ivanova N."/>
            <person name="Pagani I."/>
            <person name="Sproer C."/>
            <person name="Anderson I."/>
            <person name="Woyke T."/>
        </authorList>
    </citation>
    <scope>NUCLEOTIDE SEQUENCE</scope>
    <source>
        <strain evidence="1">XH-70</strain>
    </source>
</reference>
<protein>
    <submittedName>
        <fullName evidence="1">Uncharacterized protein</fullName>
    </submittedName>
</protein>
<dbReference type="AlphaFoldDB" id="L0ICR5"/>
<dbReference type="RefSeq" id="WP_015300667.1">
    <property type="nucleotide sequence ID" value="NC_019964.1"/>
</dbReference>
<gene>
    <name evidence="1" type="ordered locus">Halru_1409</name>
</gene>
<dbReference type="eggNOG" id="arCOG11143">
    <property type="taxonomic scope" value="Archaea"/>
</dbReference>
<dbReference type="HOGENOM" id="CLU_218210_0_0_2"/>
<evidence type="ECO:0000313" key="1">
    <source>
        <dbReference type="EMBL" id="AGB16021.1"/>
    </source>
</evidence>
<proteinExistence type="predicted"/>
<dbReference type="EMBL" id="CP003050">
    <property type="protein sequence ID" value="AGB16021.1"/>
    <property type="molecule type" value="Genomic_DNA"/>
</dbReference>
<dbReference type="STRING" id="797302.Halru_1409"/>
<dbReference type="GeneID" id="80458365"/>